<proteinExistence type="predicted"/>
<accession>A0A2N4T1W4</accession>
<dbReference type="AlphaFoldDB" id="A0A2N4T1W4"/>
<sequence length="255" mass="26043">MLPHGAGPVPGEHAVGERAEVRRTGRARRGRRRRGRGPPPGRAQPGAGLEVQGGRGGRAQTQQPGGALHGQALDLAVPQHGLLAGRERQVVLREALGVPGGPGVATDEIADGGHHAGPWEDRRAVAAAEPVEDAPGRPVRQPCGVVGAQVRRREGGRPVARPQARGGTRLRPAHRGRELRVGAGARGVGRTGHDASVVLTGSCRGGGGSAPCTAAPHDDDATCPAAARFPPVPGPQDRSAPPDPSGPHVTACFRS</sequence>
<protein>
    <submittedName>
        <fullName evidence="2">Uncharacterized protein</fullName>
    </submittedName>
</protein>
<gene>
    <name evidence="2" type="ORF">AUQ48_08255</name>
</gene>
<comment type="caution">
    <text evidence="2">The sequence shown here is derived from an EMBL/GenBank/DDBJ whole genome shotgun (WGS) entry which is preliminary data.</text>
</comment>
<feature type="compositionally biased region" description="Basic residues" evidence="1">
    <location>
        <begin position="24"/>
        <end position="36"/>
    </location>
</feature>
<evidence type="ECO:0000256" key="1">
    <source>
        <dbReference type="SAM" id="MobiDB-lite"/>
    </source>
</evidence>
<feature type="region of interest" description="Disordered" evidence="1">
    <location>
        <begin position="207"/>
        <end position="255"/>
    </location>
</feature>
<feature type="compositionally biased region" description="Basic and acidic residues" evidence="1">
    <location>
        <begin position="14"/>
        <end position="23"/>
    </location>
</feature>
<dbReference type="Proteomes" id="UP000234632">
    <property type="component" value="Unassembled WGS sequence"/>
</dbReference>
<feature type="region of interest" description="Disordered" evidence="1">
    <location>
        <begin position="1"/>
        <end position="70"/>
    </location>
</feature>
<organism evidence="2 3">
    <name type="scientific">Kocuria flava</name>
    <dbReference type="NCBI Taxonomy" id="446860"/>
    <lineage>
        <taxon>Bacteria</taxon>
        <taxon>Bacillati</taxon>
        <taxon>Actinomycetota</taxon>
        <taxon>Actinomycetes</taxon>
        <taxon>Micrococcales</taxon>
        <taxon>Micrococcaceae</taxon>
        <taxon>Kocuria</taxon>
    </lineage>
</organism>
<name>A0A2N4T1W4_9MICC</name>
<reference evidence="2 3" key="1">
    <citation type="submission" date="2015-12" db="EMBL/GenBank/DDBJ databases">
        <authorList>
            <person name="Shamseldin A."/>
            <person name="Moawad H."/>
            <person name="Abd El-Rahim W.M."/>
            <person name="Sadowsky M.J."/>
        </authorList>
    </citation>
    <scope>NUCLEOTIDE SEQUENCE [LARGE SCALE GENOMIC DNA]</scope>
    <source>
        <strain evidence="2 3">S43</strain>
    </source>
</reference>
<evidence type="ECO:0000313" key="3">
    <source>
        <dbReference type="Proteomes" id="UP000234632"/>
    </source>
</evidence>
<evidence type="ECO:0000313" key="2">
    <source>
        <dbReference type="EMBL" id="PLC12225.1"/>
    </source>
</evidence>
<dbReference type="EMBL" id="LOMZ01000001">
    <property type="protein sequence ID" value="PLC12225.1"/>
    <property type="molecule type" value="Genomic_DNA"/>
</dbReference>
<feature type="region of interest" description="Disordered" evidence="1">
    <location>
        <begin position="153"/>
        <end position="174"/>
    </location>
</feature>